<reference evidence="2 3" key="1">
    <citation type="submission" date="2019-09" db="EMBL/GenBank/DDBJ databases">
        <title>Draft genome sequence of Ginsengibacter sp. BR5-29.</title>
        <authorList>
            <person name="Im W.-T."/>
        </authorList>
    </citation>
    <scope>NUCLEOTIDE SEQUENCE [LARGE SCALE GENOMIC DNA]</scope>
    <source>
        <strain evidence="2 3">BR5-29</strain>
    </source>
</reference>
<gene>
    <name evidence="2" type="ORF">FW778_03960</name>
</gene>
<name>A0A5J5IJI0_9BACT</name>
<keyword evidence="3" id="KW-1185">Reference proteome</keyword>
<evidence type="ECO:0000259" key="1">
    <source>
        <dbReference type="Pfam" id="PF02492"/>
    </source>
</evidence>
<dbReference type="GO" id="GO:0005737">
    <property type="term" value="C:cytoplasm"/>
    <property type="evidence" value="ECO:0007669"/>
    <property type="project" value="TreeGrafter"/>
</dbReference>
<dbReference type="Proteomes" id="UP000326903">
    <property type="component" value="Unassembled WGS sequence"/>
</dbReference>
<dbReference type="InterPro" id="IPR027417">
    <property type="entry name" value="P-loop_NTPase"/>
</dbReference>
<dbReference type="PANTHER" id="PTHR13748">
    <property type="entry name" value="COBW-RELATED"/>
    <property type="match status" value="1"/>
</dbReference>
<comment type="caution">
    <text evidence="2">The sequence shown here is derived from an EMBL/GenBank/DDBJ whole genome shotgun (WGS) entry which is preliminary data.</text>
</comment>
<dbReference type="EMBL" id="VYQF01000001">
    <property type="protein sequence ID" value="KAA9041199.1"/>
    <property type="molecule type" value="Genomic_DNA"/>
</dbReference>
<evidence type="ECO:0000313" key="2">
    <source>
        <dbReference type="EMBL" id="KAA9041199.1"/>
    </source>
</evidence>
<dbReference type="Gene3D" id="3.40.50.300">
    <property type="entry name" value="P-loop containing nucleotide triphosphate hydrolases"/>
    <property type="match status" value="1"/>
</dbReference>
<dbReference type="AlphaFoldDB" id="A0A5J5IJI0"/>
<organism evidence="2 3">
    <name type="scientific">Ginsengibacter hankyongi</name>
    <dbReference type="NCBI Taxonomy" id="2607284"/>
    <lineage>
        <taxon>Bacteria</taxon>
        <taxon>Pseudomonadati</taxon>
        <taxon>Bacteroidota</taxon>
        <taxon>Chitinophagia</taxon>
        <taxon>Chitinophagales</taxon>
        <taxon>Chitinophagaceae</taxon>
        <taxon>Ginsengibacter</taxon>
    </lineage>
</organism>
<dbReference type="SUPFAM" id="SSF52540">
    <property type="entry name" value="P-loop containing nucleoside triphosphate hydrolases"/>
    <property type="match status" value="1"/>
</dbReference>
<dbReference type="InterPro" id="IPR003495">
    <property type="entry name" value="CobW/HypB/UreG_nucleotide-bd"/>
</dbReference>
<dbReference type="InterPro" id="IPR051316">
    <property type="entry name" value="Zinc-reg_GTPase_activator"/>
</dbReference>
<proteinExistence type="predicted"/>
<evidence type="ECO:0000313" key="3">
    <source>
        <dbReference type="Proteomes" id="UP000326903"/>
    </source>
</evidence>
<accession>A0A5J5IJI0</accession>
<sequence>MSRVKLCLVGGFLGSGKTTAIAEAAKYLFNAKKKVGVITNDQGTQQVDSLFIKSLNIPSEEVSGGCFCCNYEDLQESIHNLIFGNNSDIIFAESVGSCTDLAATVINPLLSFNAGKYEIVLSVFADARLLIQFLKSEKHVFYDNVNYIYEKQLEEADIIVVNKIDLLNDAQLALAKKLIANEYGDKIILYQNSLSEESVTHWTQLITNNFHNASLRSAPEIDYDIYGAGEAELAWLDEEIGIVTKDKSAVASARFLMNTIYTKLTDHGYSIGHLKFLMDDGNEQRKISFNAIAADLNDIVTNRPETDRIILLINARVQVSPSLLQKIIADAVIETELSAHCKIIEYNLSVFKPGYPRPTHRIAG</sequence>
<feature type="domain" description="CobW/HypB/UreG nucleotide-binding" evidence="1">
    <location>
        <begin position="7"/>
        <end position="174"/>
    </location>
</feature>
<dbReference type="PANTHER" id="PTHR13748:SF62">
    <property type="entry name" value="COBW DOMAIN-CONTAINING PROTEIN"/>
    <property type="match status" value="1"/>
</dbReference>
<dbReference type="Pfam" id="PF02492">
    <property type="entry name" value="cobW"/>
    <property type="match status" value="1"/>
</dbReference>
<dbReference type="RefSeq" id="WP_150413288.1">
    <property type="nucleotide sequence ID" value="NZ_VYQF01000001.1"/>
</dbReference>
<protein>
    <submittedName>
        <fullName evidence="2">GTP-binding protein</fullName>
    </submittedName>
</protein>